<dbReference type="RefSeq" id="WP_070230409.1">
    <property type="nucleotide sequence ID" value="NZ_BJYO01000004.1"/>
</dbReference>
<dbReference type="PANTHER" id="PTHR34137:SF1">
    <property type="entry name" value="EXODEOXYRIBONUCLEASE 7 SMALL SUBUNIT"/>
    <property type="match status" value="1"/>
</dbReference>
<protein>
    <recommendedName>
        <fullName evidence="6">Exodeoxyribonuclease 7 small subunit</fullName>
        <ecNumber evidence="6">3.1.11.6</ecNumber>
    </recommendedName>
    <alternativeName>
        <fullName evidence="6">Exodeoxyribonuclease VII small subunit</fullName>
        <shortName evidence="6">Exonuclease VII small subunit</shortName>
    </alternativeName>
</protein>
<evidence type="ECO:0000256" key="2">
    <source>
        <dbReference type="ARBA" id="ARBA00022490"/>
    </source>
</evidence>
<dbReference type="KEGG" id="wso:WSWS_01206"/>
<evidence type="ECO:0000256" key="3">
    <source>
        <dbReference type="ARBA" id="ARBA00022722"/>
    </source>
</evidence>
<accession>A0A288Q790</accession>
<dbReference type="EC" id="3.1.11.6" evidence="6"/>
<dbReference type="PIRSF" id="PIRSF006488">
    <property type="entry name" value="Exonuc_VII_S"/>
    <property type="match status" value="1"/>
</dbReference>
<evidence type="ECO:0000256" key="6">
    <source>
        <dbReference type="HAMAP-Rule" id="MF_00337"/>
    </source>
</evidence>
<dbReference type="GO" id="GO:0009318">
    <property type="term" value="C:exodeoxyribonuclease VII complex"/>
    <property type="evidence" value="ECO:0007669"/>
    <property type="project" value="UniProtKB-UniRule"/>
</dbReference>
<keyword evidence="2 6" id="KW-0963">Cytoplasm</keyword>
<dbReference type="Gene3D" id="1.10.287.1040">
    <property type="entry name" value="Exonuclease VII, small subunit"/>
    <property type="match status" value="1"/>
</dbReference>
<dbReference type="AlphaFoldDB" id="A0A288Q790"/>
<dbReference type="HAMAP" id="MF_00337">
    <property type="entry name" value="Exonuc_7_S"/>
    <property type="match status" value="1"/>
</dbReference>
<dbReference type="InterPro" id="IPR037004">
    <property type="entry name" value="Exonuc_VII_ssu_sf"/>
</dbReference>
<keyword evidence="3 6" id="KW-0540">Nuclease</keyword>
<reference evidence="7 8" key="1">
    <citation type="submission" date="2018-07" db="EMBL/GenBank/DDBJ databases">
        <title>Genomic Encyclopedia of Type Strains, Phase III (KMG-III): the genomes of soil and plant-associated and newly described type strains.</title>
        <authorList>
            <person name="Whitman W."/>
        </authorList>
    </citation>
    <scope>NUCLEOTIDE SEQUENCE [LARGE SCALE GENOMIC DNA]</scope>
    <source>
        <strain evidence="7 8">CECT 7031</strain>
    </source>
</reference>
<dbReference type="NCBIfam" id="TIGR01280">
    <property type="entry name" value="xseB"/>
    <property type="match status" value="1"/>
</dbReference>
<evidence type="ECO:0000256" key="4">
    <source>
        <dbReference type="ARBA" id="ARBA00022801"/>
    </source>
</evidence>
<gene>
    <name evidence="6" type="primary">xseB</name>
    <name evidence="7" type="ORF">DFP99_1404</name>
</gene>
<evidence type="ECO:0000313" key="7">
    <source>
        <dbReference type="EMBL" id="RDL05442.1"/>
    </source>
</evidence>
<dbReference type="GO" id="GO:0006308">
    <property type="term" value="P:DNA catabolic process"/>
    <property type="evidence" value="ECO:0007669"/>
    <property type="project" value="UniProtKB-UniRule"/>
</dbReference>
<evidence type="ECO:0000313" key="8">
    <source>
        <dbReference type="Proteomes" id="UP000254912"/>
    </source>
</evidence>
<dbReference type="SUPFAM" id="SSF116842">
    <property type="entry name" value="XseB-like"/>
    <property type="match status" value="1"/>
</dbReference>
<name>A0A288Q790_9LACO</name>
<comment type="subcellular location">
    <subcellularLocation>
        <location evidence="6">Cytoplasm</location>
    </subcellularLocation>
</comment>
<comment type="catalytic activity">
    <reaction evidence="6">
        <text>Exonucleolytic cleavage in either 5'- to 3'- or 3'- to 5'-direction to yield nucleoside 5'-phosphates.</text>
        <dbReference type="EC" id="3.1.11.6"/>
    </reaction>
</comment>
<dbReference type="GO" id="GO:0008855">
    <property type="term" value="F:exodeoxyribonuclease VII activity"/>
    <property type="evidence" value="ECO:0007669"/>
    <property type="project" value="UniProtKB-UniRule"/>
</dbReference>
<dbReference type="InterPro" id="IPR003761">
    <property type="entry name" value="Exonuc_VII_S"/>
</dbReference>
<organism evidence="7 8">
    <name type="scientific">Weissella soli</name>
    <dbReference type="NCBI Taxonomy" id="155866"/>
    <lineage>
        <taxon>Bacteria</taxon>
        <taxon>Bacillati</taxon>
        <taxon>Bacillota</taxon>
        <taxon>Bacilli</taxon>
        <taxon>Lactobacillales</taxon>
        <taxon>Lactobacillaceae</taxon>
        <taxon>Weissella</taxon>
    </lineage>
</organism>
<dbReference type="GeneID" id="94546394"/>
<sequence>MAEKTFEENLAELEKIVNQLEKGDVPLEEAIAQFETGVKLSKQLQNTLQNAQQSLTKIVAEDGTMTDFSAEGQA</sequence>
<evidence type="ECO:0000256" key="5">
    <source>
        <dbReference type="ARBA" id="ARBA00022839"/>
    </source>
</evidence>
<comment type="similarity">
    <text evidence="1 6">Belongs to the XseB family.</text>
</comment>
<keyword evidence="5 6" id="KW-0269">Exonuclease</keyword>
<dbReference type="Proteomes" id="UP000254912">
    <property type="component" value="Unassembled WGS sequence"/>
</dbReference>
<keyword evidence="8" id="KW-1185">Reference proteome</keyword>
<comment type="caution">
    <text evidence="7">The sequence shown here is derived from an EMBL/GenBank/DDBJ whole genome shotgun (WGS) entry which is preliminary data.</text>
</comment>
<dbReference type="NCBIfam" id="NF002138">
    <property type="entry name" value="PRK00977.1-2"/>
    <property type="match status" value="1"/>
</dbReference>
<dbReference type="Pfam" id="PF02609">
    <property type="entry name" value="Exonuc_VII_S"/>
    <property type="match status" value="1"/>
</dbReference>
<dbReference type="PANTHER" id="PTHR34137">
    <property type="entry name" value="EXODEOXYRIBONUCLEASE 7 SMALL SUBUNIT"/>
    <property type="match status" value="1"/>
</dbReference>
<evidence type="ECO:0000256" key="1">
    <source>
        <dbReference type="ARBA" id="ARBA00009998"/>
    </source>
</evidence>
<dbReference type="EMBL" id="QRAS01000003">
    <property type="protein sequence ID" value="RDL05442.1"/>
    <property type="molecule type" value="Genomic_DNA"/>
</dbReference>
<comment type="subunit">
    <text evidence="6">Heterooligomer composed of large and small subunits.</text>
</comment>
<keyword evidence="4 6" id="KW-0378">Hydrolase</keyword>
<comment type="function">
    <text evidence="6">Bidirectionally degrades single-stranded DNA into large acid-insoluble oligonucleotides, which are then degraded further into small acid-soluble oligonucleotides.</text>
</comment>
<proteinExistence type="inferred from homology"/>
<dbReference type="GO" id="GO:0005829">
    <property type="term" value="C:cytosol"/>
    <property type="evidence" value="ECO:0007669"/>
    <property type="project" value="TreeGrafter"/>
</dbReference>